<dbReference type="AlphaFoldDB" id="A0A1I7X1M1"/>
<accession>A0A1I7X1M1</accession>
<keyword evidence="1" id="KW-1185">Reference proteome</keyword>
<proteinExistence type="predicted"/>
<protein>
    <submittedName>
        <fullName evidence="2">Ycf15</fullName>
    </submittedName>
</protein>
<sequence>MVKRFVSPWKWRGWDMLNTDTSLGAPVFSLTEKDQMMLADYYYWISVHPRDRGVGREGHERQGLASKGIIFLAVVFGFPIGVRSVSEHQLSDVTPFEKVVMLRSTKWEQLFLSHVRRKPLVQNPAVFSSSLFCQAGYEKI</sequence>
<dbReference type="WBParaSite" id="Hba_11462">
    <property type="protein sequence ID" value="Hba_11462"/>
    <property type="gene ID" value="Hba_11462"/>
</dbReference>
<evidence type="ECO:0000313" key="1">
    <source>
        <dbReference type="Proteomes" id="UP000095283"/>
    </source>
</evidence>
<evidence type="ECO:0000313" key="2">
    <source>
        <dbReference type="WBParaSite" id="Hba_11462"/>
    </source>
</evidence>
<dbReference type="Proteomes" id="UP000095283">
    <property type="component" value="Unplaced"/>
</dbReference>
<reference evidence="2" key="1">
    <citation type="submission" date="2016-11" db="UniProtKB">
        <authorList>
            <consortium name="WormBaseParasite"/>
        </authorList>
    </citation>
    <scope>IDENTIFICATION</scope>
</reference>
<organism evidence="1 2">
    <name type="scientific">Heterorhabditis bacteriophora</name>
    <name type="common">Entomopathogenic nematode worm</name>
    <dbReference type="NCBI Taxonomy" id="37862"/>
    <lineage>
        <taxon>Eukaryota</taxon>
        <taxon>Metazoa</taxon>
        <taxon>Ecdysozoa</taxon>
        <taxon>Nematoda</taxon>
        <taxon>Chromadorea</taxon>
        <taxon>Rhabditida</taxon>
        <taxon>Rhabditina</taxon>
        <taxon>Rhabditomorpha</taxon>
        <taxon>Strongyloidea</taxon>
        <taxon>Heterorhabditidae</taxon>
        <taxon>Heterorhabditis</taxon>
    </lineage>
</organism>
<name>A0A1I7X1M1_HETBA</name>